<dbReference type="Proteomes" id="UP000026915">
    <property type="component" value="Chromosome 3"/>
</dbReference>
<dbReference type="Gramene" id="EOY23093">
    <property type="protein sequence ID" value="EOY23093"/>
    <property type="gene ID" value="TCM_047013"/>
</dbReference>
<evidence type="ECO:0000313" key="2">
    <source>
        <dbReference type="EMBL" id="EOY23093.1"/>
    </source>
</evidence>
<keyword evidence="1" id="KW-0812">Transmembrane</keyword>
<dbReference type="InParanoid" id="A0A061G125"/>
<gene>
    <name evidence="2" type="ORF">TCM_047013</name>
</gene>
<name>A0A061G125_THECC</name>
<keyword evidence="1" id="KW-0472">Membrane</keyword>
<sequence>MRLMSKKKSTEAHKRKTFNPVLEFKNDKVAHFSFLSLFVRQGANYWVKMGCVFIAWSFLGFHLVQQFTSQAQERFTPSNMISQMCSASCQACSWLLERLFDSSIWCMAWRNFCRIPLFLVYKSDLGKSSGESFSSCRPIFSKRIDVILPAETSTEEDCIKMEEKQKYLCIYFSLRQNRCNLIKYARDFKIEA</sequence>
<evidence type="ECO:0000256" key="1">
    <source>
        <dbReference type="SAM" id="Phobius"/>
    </source>
</evidence>
<evidence type="ECO:0000313" key="3">
    <source>
        <dbReference type="Proteomes" id="UP000026915"/>
    </source>
</evidence>
<protein>
    <submittedName>
        <fullName evidence="2">Uncharacterized protein</fullName>
    </submittedName>
</protein>
<reference evidence="2 3" key="1">
    <citation type="journal article" date="2013" name="Genome Biol.">
        <title>The genome sequence of the most widely cultivated cacao type and its use to identify candidate genes regulating pod color.</title>
        <authorList>
            <person name="Motamayor J.C."/>
            <person name="Mockaitis K."/>
            <person name="Schmutz J."/>
            <person name="Haiminen N."/>
            <person name="Iii D.L."/>
            <person name="Cornejo O."/>
            <person name="Findley S.D."/>
            <person name="Zheng P."/>
            <person name="Utro F."/>
            <person name="Royaert S."/>
            <person name="Saski C."/>
            <person name="Jenkins J."/>
            <person name="Podicheti R."/>
            <person name="Zhao M."/>
            <person name="Scheffler B.E."/>
            <person name="Stack J.C."/>
            <person name="Feltus F.A."/>
            <person name="Mustiga G.M."/>
            <person name="Amores F."/>
            <person name="Phillips W."/>
            <person name="Marelli J.P."/>
            <person name="May G.D."/>
            <person name="Shapiro H."/>
            <person name="Ma J."/>
            <person name="Bustamante C.D."/>
            <person name="Schnell R.J."/>
            <person name="Main D."/>
            <person name="Gilbert D."/>
            <person name="Parida L."/>
            <person name="Kuhn D.N."/>
        </authorList>
    </citation>
    <scope>NUCLEOTIDE SEQUENCE [LARGE SCALE GENOMIC DNA]</scope>
    <source>
        <strain evidence="3">cv. Matina 1-6</strain>
    </source>
</reference>
<feature type="transmembrane region" description="Helical" evidence="1">
    <location>
        <begin position="45"/>
        <end position="64"/>
    </location>
</feature>
<keyword evidence="3" id="KW-1185">Reference proteome</keyword>
<dbReference type="EMBL" id="CM001881">
    <property type="protein sequence ID" value="EOY23093.1"/>
    <property type="molecule type" value="Genomic_DNA"/>
</dbReference>
<accession>A0A061G125</accession>
<organism evidence="2 3">
    <name type="scientific">Theobroma cacao</name>
    <name type="common">Cacao</name>
    <name type="synonym">Cocoa</name>
    <dbReference type="NCBI Taxonomy" id="3641"/>
    <lineage>
        <taxon>Eukaryota</taxon>
        <taxon>Viridiplantae</taxon>
        <taxon>Streptophyta</taxon>
        <taxon>Embryophyta</taxon>
        <taxon>Tracheophyta</taxon>
        <taxon>Spermatophyta</taxon>
        <taxon>Magnoliopsida</taxon>
        <taxon>eudicotyledons</taxon>
        <taxon>Gunneridae</taxon>
        <taxon>Pentapetalae</taxon>
        <taxon>rosids</taxon>
        <taxon>malvids</taxon>
        <taxon>Malvales</taxon>
        <taxon>Malvaceae</taxon>
        <taxon>Byttnerioideae</taxon>
        <taxon>Theobroma</taxon>
    </lineage>
</organism>
<dbReference type="AlphaFoldDB" id="A0A061G125"/>
<dbReference type="HOGENOM" id="CLU_1417438_0_0_1"/>
<proteinExistence type="predicted"/>
<keyword evidence="1" id="KW-1133">Transmembrane helix</keyword>